<dbReference type="EMBL" id="JARTLI010000006">
    <property type="protein sequence ID" value="MED5051486.1"/>
    <property type="molecule type" value="Genomic_DNA"/>
</dbReference>
<organism evidence="4 6">
    <name type="scientific">Anoxybacteroides rupiense</name>
    <dbReference type="NCBI Taxonomy" id="311460"/>
    <lineage>
        <taxon>Bacteria</taxon>
        <taxon>Bacillati</taxon>
        <taxon>Bacillota</taxon>
        <taxon>Bacilli</taxon>
        <taxon>Bacillales</taxon>
        <taxon>Anoxybacillaceae</taxon>
        <taxon>Anoxybacteroides</taxon>
    </lineage>
</organism>
<dbReference type="Proteomes" id="UP001213979">
    <property type="component" value="Unassembled WGS sequence"/>
</dbReference>
<reference evidence="4 6" key="2">
    <citation type="submission" date="2023-03" db="EMBL/GenBank/DDBJ databases">
        <title>Bacillus Genome Sequencing.</title>
        <authorList>
            <person name="Dunlap C."/>
        </authorList>
    </citation>
    <scope>NUCLEOTIDE SEQUENCE [LARGE SCALE GENOMIC DNA]</scope>
    <source>
        <strain evidence="4 6">NRS-38</strain>
    </source>
</reference>
<feature type="domain" description="HTH cro/C1-type" evidence="2">
    <location>
        <begin position="6"/>
        <end position="60"/>
    </location>
</feature>
<accession>A0ABD5IVN0</accession>
<keyword evidence="5" id="KW-1185">Reference proteome</keyword>
<dbReference type="Pfam" id="PF01381">
    <property type="entry name" value="HTH_3"/>
    <property type="match status" value="1"/>
</dbReference>
<keyword evidence="1" id="KW-0238">DNA-binding</keyword>
<comment type="caution">
    <text evidence="4">The sequence shown here is derived from an EMBL/GenBank/DDBJ whole genome shotgun (WGS) entry which is preliminary data.</text>
</comment>
<dbReference type="Proteomes" id="UP001339962">
    <property type="component" value="Unassembled WGS sequence"/>
</dbReference>
<evidence type="ECO:0000313" key="6">
    <source>
        <dbReference type="Proteomes" id="UP001339962"/>
    </source>
</evidence>
<dbReference type="InterPro" id="IPR001387">
    <property type="entry name" value="Cro/C1-type_HTH"/>
</dbReference>
<dbReference type="PANTHER" id="PTHR46558">
    <property type="entry name" value="TRACRIPTIONAL REGULATORY PROTEIN-RELATED-RELATED"/>
    <property type="match status" value="1"/>
</dbReference>
<dbReference type="Gene3D" id="1.10.260.40">
    <property type="entry name" value="lambda repressor-like DNA-binding domains"/>
    <property type="match status" value="1"/>
</dbReference>
<sequence length="121" mass="13834">MISKRLSELRKKKKWPLQYIADQLNIAKSTYAGYESGYRQPSLEAVKELAQLFETSTDYLLGAADSPEKPDFHTIELTETAMLAHICFTIDGKPLTADDLNQMIAFIRVKREMDSTQTHHQ</sequence>
<dbReference type="GO" id="GO:0003677">
    <property type="term" value="F:DNA binding"/>
    <property type="evidence" value="ECO:0007669"/>
    <property type="project" value="UniProtKB-KW"/>
</dbReference>
<gene>
    <name evidence="4" type="ORF">P9850_06370</name>
    <name evidence="3" type="ORF">PNH38_13325</name>
</gene>
<evidence type="ECO:0000256" key="1">
    <source>
        <dbReference type="ARBA" id="ARBA00023125"/>
    </source>
</evidence>
<dbReference type="SUPFAM" id="SSF47413">
    <property type="entry name" value="lambda repressor-like DNA-binding domains"/>
    <property type="match status" value="1"/>
</dbReference>
<name>A0ABD5IVN0_9BACL</name>
<dbReference type="AlphaFoldDB" id="A0ABD5IVN0"/>
<reference evidence="3 5" key="1">
    <citation type="submission" date="2023-01" db="EMBL/GenBank/DDBJ databases">
        <title>Genome-based reclassification of Anoxybacillus geothermalis as a later heterotypic synonym of Anoxybacillus rupiensis.</title>
        <authorList>
            <person name="Inan Bektas K."/>
            <person name="Canakci S."/>
            <person name="Belduz A.A."/>
            <person name="Guler H.H."/>
        </authorList>
    </citation>
    <scope>NUCLEOTIDE SEQUENCE [LARGE SCALE GENOMIC DNA]</scope>
    <source>
        <strain evidence="3 5">DSM 17127</strain>
    </source>
</reference>
<proteinExistence type="predicted"/>
<dbReference type="PANTHER" id="PTHR46558:SF14">
    <property type="entry name" value="HTH-TYPE TRANSCRIPTIONAL REGULATOR ANSR"/>
    <property type="match status" value="1"/>
</dbReference>
<dbReference type="InterPro" id="IPR010982">
    <property type="entry name" value="Lambda_DNA-bd_dom_sf"/>
</dbReference>
<evidence type="ECO:0000313" key="5">
    <source>
        <dbReference type="Proteomes" id="UP001213979"/>
    </source>
</evidence>
<dbReference type="PROSITE" id="PS50943">
    <property type="entry name" value="HTH_CROC1"/>
    <property type="match status" value="1"/>
</dbReference>
<dbReference type="RefSeq" id="WP_066150873.1">
    <property type="nucleotide sequence ID" value="NZ_JACIDF010000010.1"/>
</dbReference>
<evidence type="ECO:0000313" key="3">
    <source>
        <dbReference type="EMBL" id="MDE8564845.1"/>
    </source>
</evidence>
<dbReference type="EMBL" id="JAQOTG010000014">
    <property type="protein sequence ID" value="MDE8564845.1"/>
    <property type="molecule type" value="Genomic_DNA"/>
</dbReference>
<protein>
    <submittedName>
        <fullName evidence="4">Helix-turn-helix transcriptional regulator</fullName>
    </submittedName>
</protein>
<dbReference type="CDD" id="cd00093">
    <property type="entry name" value="HTH_XRE"/>
    <property type="match status" value="1"/>
</dbReference>
<evidence type="ECO:0000259" key="2">
    <source>
        <dbReference type="PROSITE" id="PS50943"/>
    </source>
</evidence>
<dbReference type="SMART" id="SM00530">
    <property type="entry name" value="HTH_XRE"/>
    <property type="match status" value="1"/>
</dbReference>
<evidence type="ECO:0000313" key="4">
    <source>
        <dbReference type="EMBL" id="MED5051486.1"/>
    </source>
</evidence>